<dbReference type="PANTHER" id="PTHR24118">
    <property type="entry name" value="POTE ANKYRIN DOMAIN"/>
    <property type="match status" value="1"/>
</dbReference>
<organism evidence="3 4">
    <name type="scientific">Hermanssonia centrifuga</name>
    <dbReference type="NCBI Taxonomy" id="98765"/>
    <lineage>
        <taxon>Eukaryota</taxon>
        <taxon>Fungi</taxon>
        <taxon>Dikarya</taxon>
        <taxon>Basidiomycota</taxon>
        <taxon>Agaricomycotina</taxon>
        <taxon>Agaricomycetes</taxon>
        <taxon>Polyporales</taxon>
        <taxon>Meruliaceae</taxon>
        <taxon>Hermanssonia</taxon>
    </lineage>
</organism>
<dbReference type="InterPro" id="IPR036770">
    <property type="entry name" value="Ankyrin_rpt-contain_sf"/>
</dbReference>
<dbReference type="PROSITE" id="PS50088">
    <property type="entry name" value="ANK_REPEAT"/>
    <property type="match status" value="2"/>
</dbReference>
<feature type="repeat" description="ANK" evidence="1">
    <location>
        <begin position="575"/>
        <end position="601"/>
    </location>
</feature>
<evidence type="ECO:0000313" key="4">
    <source>
        <dbReference type="Proteomes" id="UP000186601"/>
    </source>
</evidence>
<evidence type="ECO:0000256" key="1">
    <source>
        <dbReference type="PROSITE-ProRule" id="PRU00023"/>
    </source>
</evidence>
<gene>
    <name evidence="3" type="ORF">PHLCEN_2v6997</name>
</gene>
<accession>A0A2R6NXP3</accession>
<name>A0A2R6NXP3_9APHY</name>
<dbReference type="STRING" id="98765.A0A2R6NXP3"/>
<comment type="caution">
    <text evidence="3">The sequence shown here is derived from an EMBL/GenBank/DDBJ whole genome shotgun (WGS) entry which is preliminary data.</text>
</comment>
<proteinExistence type="predicted"/>
<dbReference type="AlphaFoldDB" id="A0A2R6NXP3"/>
<dbReference type="Pfam" id="PF12796">
    <property type="entry name" value="Ank_2"/>
    <property type="match status" value="1"/>
</dbReference>
<protein>
    <submittedName>
        <fullName evidence="3">Uncharacterized protein</fullName>
    </submittedName>
</protein>
<evidence type="ECO:0000313" key="3">
    <source>
        <dbReference type="EMBL" id="PSR79472.1"/>
    </source>
</evidence>
<dbReference type="InterPro" id="IPR002110">
    <property type="entry name" value="Ankyrin_rpt"/>
</dbReference>
<dbReference type="Gene3D" id="1.25.40.20">
    <property type="entry name" value="Ankyrin repeat-containing domain"/>
    <property type="match status" value="3"/>
</dbReference>
<dbReference type="SMART" id="SM00248">
    <property type="entry name" value="ANK"/>
    <property type="match status" value="6"/>
</dbReference>
<dbReference type="PROSITE" id="PS50297">
    <property type="entry name" value="ANK_REP_REGION"/>
    <property type="match status" value="2"/>
</dbReference>
<dbReference type="Proteomes" id="UP000186601">
    <property type="component" value="Unassembled WGS sequence"/>
</dbReference>
<feature type="compositionally biased region" description="Polar residues" evidence="2">
    <location>
        <begin position="227"/>
        <end position="246"/>
    </location>
</feature>
<keyword evidence="4" id="KW-1185">Reference proteome</keyword>
<dbReference type="EMBL" id="MLYV02000694">
    <property type="protein sequence ID" value="PSR79472.1"/>
    <property type="molecule type" value="Genomic_DNA"/>
</dbReference>
<dbReference type="SUPFAM" id="SSF48403">
    <property type="entry name" value="Ankyrin repeat"/>
    <property type="match status" value="1"/>
</dbReference>
<dbReference type="OrthoDB" id="194358at2759"/>
<feature type="repeat" description="ANK" evidence="1">
    <location>
        <begin position="542"/>
        <end position="574"/>
    </location>
</feature>
<dbReference type="PANTHER" id="PTHR24118:SF99">
    <property type="entry name" value="POTE ANKYRIN DOMAIN FAMILY MEMBER 3C-RELATED"/>
    <property type="match status" value="1"/>
</dbReference>
<feature type="region of interest" description="Disordered" evidence="2">
    <location>
        <begin position="225"/>
        <end position="246"/>
    </location>
</feature>
<sequence>MADGASAIIGIVAFGLQAVHKVYEIIDSIKDAPTDILALKHDAEQIGSLLLQLQQLRVTDSAVVPSGVNAAILMKLFEDALGEVESFVNKVAESRRDGKIRVKKLQWFLRGGRCEKLRGSLTSLKTSIIAIVAASTSQSVDAIQPFIIQLVEAFKRDHDSWVTRQAAEFANLQAAMEERMAAFAHNQDRIYCILASSSEVIQPPSASCAPPAASESMSVPDIPRSVEVQSGGQTSQDISFSPRTSRPLSVKDLKLPLQCESRCECCCHDTRLTRATPYWCSSWFGNLYLPRSFFHWSFASCNVQTCRRTQKNRQIAKIKFFFPSWFIAVDMKIRLEAFPVHFCLQTPRRVRDTSPIFQCIMRMDIEGVRKLLVSGEASVNDVDGYGWGVLHWAARRIHYYSYEQTSEMLQLLTDEGAHIEWEEDMWHRTPLQLLQQSSPPQQYQESHIGLAHPLQIHIAGPIFHEDIIDSWEDWLERCDFPDVHRAVLTHRTRNMSLRDMLLGTAADINAPCQMGVTPLEWCIWMGIPNVLETLLQCGADVYEGCPLHLAASSGDVEALKLLVHAGADINLQHIDGSTPLHMAAYYGKAEYVKELIRIGGDDLDLGALDHCYGNTALDIARAGRIKCEEMGWPTDDRDKIILALLELQASSGGRRMPEHSDVTNAYIEMVEDLCMPGSFPVD</sequence>
<evidence type="ECO:0000256" key="2">
    <source>
        <dbReference type="SAM" id="MobiDB-lite"/>
    </source>
</evidence>
<keyword evidence="1" id="KW-0040">ANK repeat</keyword>
<reference evidence="3 4" key="1">
    <citation type="submission" date="2018-02" db="EMBL/GenBank/DDBJ databases">
        <title>Genome sequence of the basidiomycete white-rot fungus Phlebia centrifuga.</title>
        <authorList>
            <person name="Granchi Z."/>
            <person name="Peng M."/>
            <person name="de Vries R.P."/>
            <person name="Hilden K."/>
            <person name="Makela M.R."/>
            <person name="Grigoriev I."/>
            <person name="Riley R."/>
        </authorList>
    </citation>
    <scope>NUCLEOTIDE SEQUENCE [LARGE SCALE GENOMIC DNA]</scope>
    <source>
        <strain evidence="3 4">FBCC195</strain>
    </source>
</reference>